<feature type="domain" description="Solute-binding protein family 5" evidence="6">
    <location>
        <begin position="90"/>
        <end position="473"/>
    </location>
</feature>
<dbReference type="EMBL" id="NFHO01000003">
    <property type="protein sequence ID" value="OUN43861.1"/>
    <property type="molecule type" value="Genomic_DNA"/>
</dbReference>
<dbReference type="Gene3D" id="3.10.105.10">
    <property type="entry name" value="Dipeptide-binding Protein, Domain 3"/>
    <property type="match status" value="1"/>
</dbReference>
<dbReference type="STRING" id="1118060.GCA_000311845_01332"/>
<dbReference type="PIRSF" id="PIRSF002741">
    <property type="entry name" value="MppA"/>
    <property type="match status" value="1"/>
</dbReference>
<name>A0A1Y3U538_9ACTN</name>
<dbReference type="InterPro" id="IPR006311">
    <property type="entry name" value="TAT_signal"/>
</dbReference>
<protein>
    <recommendedName>
        <fullName evidence="6">Solute-binding protein family 5 domain-containing protein</fullName>
    </recommendedName>
</protein>
<dbReference type="CDD" id="cd00995">
    <property type="entry name" value="PBP2_NikA_DppA_OppA_like"/>
    <property type="match status" value="1"/>
</dbReference>
<dbReference type="InterPro" id="IPR030678">
    <property type="entry name" value="Peptide/Ni-bd"/>
</dbReference>
<feature type="chain" id="PRO_5038357185" description="Solute-binding protein family 5 domain-containing protein" evidence="5">
    <location>
        <begin position="23"/>
        <end position="557"/>
    </location>
</feature>
<dbReference type="NCBIfam" id="TIGR01409">
    <property type="entry name" value="TAT_signal_seq"/>
    <property type="match status" value="1"/>
</dbReference>
<evidence type="ECO:0000259" key="6">
    <source>
        <dbReference type="Pfam" id="PF00496"/>
    </source>
</evidence>
<comment type="caution">
    <text evidence="7">The sequence shown here is derived from an EMBL/GenBank/DDBJ whole genome shotgun (WGS) entry which is preliminary data.</text>
</comment>
<dbReference type="PROSITE" id="PS51318">
    <property type="entry name" value="TAT"/>
    <property type="match status" value="1"/>
</dbReference>
<comment type="subcellular location">
    <subcellularLocation>
        <location evidence="1">Cell envelope</location>
    </subcellularLocation>
</comment>
<reference evidence="8" key="1">
    <citation type="submission" date="2017-04" db="EMBL/GenBank/DDBJ databases">
        <title>Function of individual gut microbiota members based on whole genome sequencing of pure cultures obtained from chicken caecum.</title>
        <authorList>
            <person name="Medvecky M."/>
            <person name="Cejkova D."/>
            <person name="Polansky O."/>
            <person name="Karasova D."/>
            <person name="Kubasova T."/>
            <person name="Cizek A."/>
            <person name="Rychlik I."/>
        </authorList>
    </citation>
    <scope>NUCLEOTIDE SEQUENCE [LARGE SCALE GENOMIC DNA]</scope>
    <source>
        <strain evidence="8">An70</strain>
    </source>
</reference>
<dbReference type="InterPro" id="IPR039424">
    <property type="entry name" value="SBP_5"/>
</dbReference>
<evidence type="ECO:0000256" key="5">
    <source>
        <dbReference type="SAM" id="SignalP"/>
    </source>
</evidence>
<comment type="similarity">
    <text evidence="2">Belongs to the bacterial solute-binding protein 5 family.</text>
</comment>
<keyword evidence="8" id="KW-1185">Reference proteome</keyword>
<feature type="signal peptide" evidence="5">
    <location>
        <begin position="1"/>
        <end position="22"/>
    </location>
</feature>
<proteinExistence type="inferred from homology"/>
<dbReference type="PANTHER" id="PTHR30290">
    <property type="entry name" value="PERIPLASMIC BINDING COMPONENT OF ABC TRANSPORTER"/>
    <property type="match status" value="1"/>
</dbReference>
<dbReference type="eggNOG" id="COG4166">
    <property type="taxonomic scope" value="Bacteria"/>
</dbReference>
<evidence type="ECO:0000313" key="7">
    <source>
        <dbReference type="EMBL" id="OUN43861.1"/>
    </source>
</evidence>
<dbReference type="GO" id="GO:0043190">
    <property type="term" value="C:ATP-binding cassette (ABC) transporter complex"/>
    <property type="evidence" value="ECO:0007669"/>
    <property type="project" value="InterPro"/>
</dbReference>
<evidence type="ECO:0000313" key="8">
    <source>
        <dbReference type="Proteomes" id="UP000196560"/>
    </source>
</evidence>
<dbReference type="Pfam" id="PF00496">
    <property type="entry name" value="SBP_bac_5"/>
    <property type="match status" value="1"/>
</dbReference>
<dbReference type="PANTHER" id="PTHR30290:SF10">
    <property type="entry name" value="PERIPLASMIC OLIGOPEPTIDE-BINDING PROTEIN-RELATED"/>
    <property type="match status" value="1"/>
</dbReference>
<dbReference type="GO" id="GO:0030313">
    <property type="term" value="C:cell envelope"/>
    <property type="evidence" value="ECO:0007669"/>
    <property type="project" value="UniProtKB-SubCell"/>
</dbReference>
<dbReference type="SUPFAM" id="SSF53850">
    <property type="entry name" value="Periplasmic binding protein-like II"/>
    <property type="match status" value="1"/>
</dbReference>
<dbReference type="Gene3D" id="3.40.190.10">
    <property type="entry name" value="Periplasmic binding protein-like II"/>
    <property type="match status" value="1"/>
</dbReference>
<sequence>MAHGTLSRRRFLGGSLAAGALAALSACTSGGQTEQGSAAVAEQPLTIGFSRPASIDPALATDTSSLTVVWQLFDCLTSYDFSTGELSCLAAERYEVSDDAQTFTFYLRDATFHDGSRVTSEDFKRAWERIVSPSSAPSQVAGTTPYAYLLSLIDGYDALHIGSATEFSGVTCPDSATLCICLSTPYADLPYLLAHPVLGPVPSSADEDLPSFSQRPIGNGPFMMADTWKSGSGTLSLSRYDDYYGEVASLDRVLFDVEPDAESSFRSFQTGDIDVSPCPIGDASDAASSLGRSEDGRTLGDDGRFVCVTGLTTSMLACNCSAAPLDDPAVRRAISLAIDRDYLCDTLYRETRVPAHGAVPPTVLGYREESWAYTAFDPSSAAELLESSYPLNDDDDRGIEVRLSYNTDGGHAEVMQKISDDLADLGITCRLEALDAETLRQRIEDGDFDLVRVDWTADAPTLDSVLFPLFFSGCIGSTNYARYQNAHVDQQFAQARTELDEGARVSLLQGADSIIGSECPVVPLMYHARSYAASERVAHLAIDTQGRLDLASAELAE</sequence>
<dbReference type="Proteomes" id="UP000196560">
    <property type="component" value="Unassembled WGS sequence"/>
</dbReference>
<organism evidence="7 8">
    <name type="scientific">Enorma massiliensis</name>
    <dbReference type="NCBI Taxonomy" id="1472761"/>
    <lineage>
        <taxon>Bacteria</taxon>
        <taxon>Bacillati</taxon>
        <taxon>Actinomycetota</taxon>
        <taxon>Coriobacteriia</taxon>
        <taxon>Coriobacteriales</taxon>
        <taxon>Coriobacteriaceae</taxon>
        <taxon>Enorma</taxon>
    </lineage>
</organism>
<dbReference type="InterPro" id="IPR000914">
    <property type="entry name" value="SBP_5_dom"/>
</dbReference>
<evidence type="ECO:0000256" key="4">
    <source>
        <dbReference type="ARBA" id="ARBA00022729"/>
    </source>
</evidence>
<dbReference type="InterPro" id="IPR019546">
    <property type="entry name" value="TAT_signal_bac_arc"/>
</dbReference>
<dbReference type="AlphaFoldDB" id="A0A1Y3U538"/>
<evidence type="ECO:0000256" key="3">
    <source>
        <dbReference type="ARBA" id="ARBA00022448"/>
    </source>
</evidence>
<dbReference type="GO" id="GO:0015833">
    <property type="term" value="P:peptide transport"/>
    <property type="evidence" value="ECO:0007669"/>
    <property type="project" value="TreeGrafter"/>
</dbReference>
<keyword evidence="4 5" id="KW-0732">Signal</keyword>
<keyword evidence="3" id="KW-0813">Transport</keyword>
<dbReference type="GO" id="GO:1904680">
    <property type="term" value="F:peptide transmembrane transporter activity"/>
    <property type="evidence" value="ECO:0007669"/>
    <property type="project" value="TreeGrafter"/>
</dbReference>
<dbReference type="GO" id="GO:0042597">
    <property type="term" value="C:periplasmic space"/>
    <property type="evidence" value="ECO:0007669"/>
    <property type="project" value="UniProtKB-ARBA"/>
</dbReference>
<dbReference type="Gene3D" id="3.90.76.10">
    <property type="entry name" value="Dipeptide-binding Protein, Domain 1"/>
    <property type="match status" value="1"/>
</dbReference>
<evidence type="ECO:0000256" key="2">
    <source>
        <dbReference type="ARBA" id="ARBA00005695"/>
    </source>
</evidence>
<evidence type="ECO:0000256" key="1">
    <source>
        <dbReference type="ARBA" id="ARBA00004196"/>
    </source>
</evidence>
<accession>A0A1Y3U538</accession>
<gene>
    <name evidence="7" type="ORF">B5G21_03930</name>
</gene>